<dbReference type="RefSeq" id="WP_382418273.1">
    <property type="nucleotide sequence ID" value="NZ_AP031500.1"/>
</dbReference>
<comment type="caution">
    <text evidence="4">The sequence shown here is derived from an EMBL/GenBank/DDBJ whole genome shotgun (WGS) entry which is preliminary data.</text>
</comment>
<gene>
    <name evidence="4" type="ORF">ACFOEB_16650</name>
</gene>
<dbReference type="SUPFAM" id="SSF52343">
    <property type="entry name" value="Ferredoxin reductase-like, C-terminal NADP-linked domain"/>
    <property type="match status" value="1"/>
</dbReference>
<dbReference type="InterPro" id="IPR050415">
    <property type="entry name" value="MRET"/>
</dbReference>
<evidence type="ECO:0000256" key="1">
    <source>
        <dbReference type="ARBA" id="ARBA00034078"/>
    </source>
</evidence>
<evidence type="ECO:0000313" key="5">
    <source>
        <dbReference type="Proteomes" id="UP001595548"/>
    </source>
</evidence>
<dbReference type="InterPro" id="IPR012675">
    <property type="entry name" value="Beta-grasp_dom_sf"/>
</dbReference>
<proteinExistence type="predicted"/>
<dbReference type="Pfam" id="PF00175">
    <property type="entry name" value="NAD_binding_1"/>
    <property type="match status" value="1"/>
</dbReference>
<dbReference type="CDD" id="cd00207">
    <property type="entry name" value="fer2"/>
    <property type="match status" value="1"/>
</dbReference>
<dbReference type="Pfam" id="PF00111">
    <property type="entry name" value="Fer2"/>
    <property type="match status" value="1"/>
</dbReference>
<dbReference type="PRINTS" id="PR00410">
    <property type="entry name" value="PHEHYDRXLASE"/>
</dbReference>
<accession>A0ABV7HSS9</accession>
<feature type="domain" description="2Fe-2S ferredoxin-type" evidence="2">
    <location>
        <begin position="1"/>
        <end position="88"/>
    </location>
</feature>
<dbReference type="PANTHER" id="PTHR47354:SF3">
    <property type="entry name" value="OXIDOREDUCTASE-RELATED"/>
    <property type="match status" value="1"/>
</dbReference>
<dbReference type="InterPro" id="IPR001041">
    <property type="entry name" value="2Fe-2S_ferredoxin-type"/>
</dbReference>
<dbReference type="EMBL" id="JBHRTL010000031">
    <property type="protein sequence ID" value="MFC3156842.1"/>
    <property type="molecule type" value="Genomic_DNA"/>
</dbReference>
<feature type="domain" description="FAD-binding FR-type" evidence="3">
    <location>
        <begin position="89"/>
        <end position="184"/>
    </location>
</feature>
<dbReference type="SUPFAM" id="SSF63380">
    <property type="entry name" value="Riboflavin synthase domain-like"/>
    <property type="match status" value="1"/>
</dbReference>
<dbReference type="InterPro" id="IPR017927">
    <property type="entry name" value="FAD-bd_FR_type"/>
</dbReference>
<dbReference type="InterPro" id="IPR036010">
    <property type="entry name" value="2Fe-2S_ferredoxin-like_sf"/>
</dbReference>
<dbReference type="PRINTS" id="PR00371">
    <property type="entry name" value="FPNCR"/>
</dbReference>
<dbReference type="InterPro" id="IPR001433">
    <property type="entry name" value="OxRdtase_FAD/NAD-bd"/>
</dbReference>
<dbReference type="PANTHER" id="PTHR47354">
    <property type="entry name" value="NADH OXIDOREDUCTASE HCR"/>
    <property type="match status" value="1"/>
</dbReference>
<evidence type="ECO:0000313" key="4">
    <source>
        <dbReference type="EMBL" id="MFC3156842.1"/>
    </source>
</evidence>
<dbReference type="Pfam" id="PF00970">
    <property type="entry name" value="FAD_binding_6"/>
    <property type="match status" value="1"/>
</dbReference>
<dbReference type="InterPro" id="IPR039261">
    <property type="entry name" value="FNR_nucleotide-bd"/>
</dbReference>
<dbReference type="PROSITE" id="PS51384">
    <property type="entry name" value="FAD_FR"/>
    <property type="match status" value="1"/>
</dbReference>
<name>A0ABV7HSS9_9GAMM</name>
<dbReference type="SUPFAM" id="SSF54292">
    <property type="entry name" value="2Fe-2S ferredoxin-like"/>
    <property type="match status" value="1"/>
</dbReference>
<comment type="cofactor">
    <cofactor evidence="1">
        <name>[2Fe-2S] cluster</name>
        <dbReference type="ChEBI" id="CHEBI:190135"/>
    </cofactor>
</comment>
<dbReference type="CDD" id="cd06194">
    <property type="entry name" value="FNR_N-term_Iron_sulfur_binding"/>
    <property type="match status" value="1"/>
</dbReference>
<evidence type="ECO:0000259" key="2">
    <source>
        <dbReference type="PROSITE" id="PS51085"/>
    </source>
</evidence>
<sequence length="321" mass="34955">MSIIIYNNQSFDVTAPESVLDTLLKAGVRVPYSCRAGVCHSCLMVAKDGAVPSESQEGLSDAQKSRGLFLSCSCYPAETLNVDHYDPAADGIKAPVIAKRQLNDSVLELTLAASLRYQAGQHTNLWRSDAIARCYSIASIPSDPHLSFHIALQPNGQFSQWAAQTLQPGDTVTLQAPTGNCYYQAEQNTQPILLAGTGTGIAPLQAIARAALEAGHKGPIDLFVGARHSDDLYFSQPLMRLAQQHSNFQLTELVQTLGEKYTKHCQQGDIYNVIKARFASLNGYQVYLCGADSFVRKLRKQCFFAGVKPRDVHTDAFLAAS</sequence>
<dbReference type="InterPro" id="IPR008333">
    <property type="entry name" value="Cbr1-like_FAD-bd_dom"/>
</dbReference>
<dbReference type="Gene3D" id="3.10.20.30">
    <property type="match status" value="1"/>
</dbReference>
<organism evidence="4 5">
    <name type="scientific">Gilvimarinus japonicus</name>
    <dbReference type="NCBI Taxonomy" id="1796469"/>
    <lineage>
        <taxon>Bacteria</taxon>
        <taxon>Pseudomonadati</taxon>
        <taxon>Pseudomonadota</taxon>
        <taxon>Gammaproteobacteria</taxon>
        <taxon>Cellvibrionales</taxon>
        <taxon>Cellvibrionaceae</taxon>
        <taxon>Gilvimarinus</taxon>
    </lineage>
</organism>
<dbReference type="Gene3D" id="3.40.50.80">
    <property type="entry name" value="Nucleotide-binding domain of ferredoxin-NADP reductase (FNR) module"/>
    <property type="match status" value="1"/>
</dbReference>
<dbReference type="Proteomes" id="UP001595548">
    <property type="component" value="Unassembled WGS sequence"/>
</dbReference>
<protein>
    <submittedName>
        <fullName evidence="4">2Fe-2S iron-sulfur cluster-binding protein</fullName>
    </submittedName>
</protein>
<dbReference type="PROSITE" id="PS51085">
    <property type="entry name" value="2FE2S_FER_2"/>
    <property type="match status" value="1"/>
</dbReference>
<dbReference type="InterPro" id="IPR017938">
    <property type="entry name" value="Riboflavin_synthase-like_b-brl"/>
</dbReference>
<keyword evidence="5" id="KW-1185">Reference proteome</keyword>
<reference evidence="5" key="1">
    <citation type="journal article" date="2019" name="Int. J. Syst. Evol. Microbiol.">
        <title>The Global Catalogue of Microorganisms (GCM) 10K type strain sequencing project: providing services to taxonomists for standard genome sequencing and annotation.</title>
        <authorList>
            <consortium name="The Broad Institute Genomics Platform"/>
            <consortium name="The Broad Institute Genome Sequencing Center for Infectious Disease"/>
            <person name="Wu L."/>
            <person name="Ma J."/>
        </authorList>
    </citation>
    <scope>NUCLEOTIDE SEQUENCE [LARGE SCALE GENOMIC DNA]</scope>
    <source>
        <strain evidence="5">KCTC 52141</strain>
    </source>
</reference>
<evidence type="ECO:0000259" key="3">
    <source>
        <dbReference type="PROSITE" id="PS51384"/>
    </source>
</evidence>
<dbReference type="InterPro" id="IPR001709">
    <property type="entry name" value="Flavoprot_Pyr_Nucl_cyt_Rdtase"/>
</dbReference>
<dbReference type="Gene3D" id="2.40.30.10">
    <property type="entry name" value="Translation factors"/>
    <property type="match status" value="1"/>
</dbReference>